<dbReference type="AlphaFoldDB" id="A0A316IHU6"/>
<feature type="signal peptide" evidence="1">
    <location>
        <begin position="1"/>
        <end position="21"/>
    </location>
</feature>
<gene>
    <name evidence="2" type="ORF">C7456_10171</name>
</gene>
<reference evidence="2 3" key="1">
    <citation type="submission" date="2018-05" db="EMBL/GenBank/DDBJ databases">
        <title>Genomic Encyclopedia of Type Strains, Phase IV (KMG-IV): sequencing the most valuable type-strain genomes for metagenomic binning, comparative biology and taxonomic classification.</title>
        <authorList>
            <person name="Goeker M."/>
        </authorList>
    </citation>
    <scope>NUCLEOTIDE SEQUENCE [LARGE SCALE GENOMIC DNA]</scope>
    <source>
        <strain evidence="2 3">DSM 14263</strain>
    </source>
</reference>
<dbReference type="Proteomes" id="UP000245812">
    <property type="component" value="Unassembled WGS sequence"/>
</dbReference>
<sequence length="132" mass="13160">MIPIRNLGGAAALCLAASCWAQGRPAGGYLLAGPTASYVRAATAAHAGYVAGLGQSVGADDLARQSGGTDIHEHMRLDGTVSDDTADHVVSGANSISAGSFGSAVGLPTVIQNSGSNVLIQNATIINVQFQP</sequence>
<comment type="caution">
    <text evidence="2">The sequence shown here is derived from an EMBL/GenBank/DDBJ whole genome shotgun (WGS) entry which is preliminary data.</text>
</comment>
<evidence type="ECO:0000313" key="3">
    <source>
        <dbReference type="Proteomes" id="UP000245812"/>
    </source>
</evidence>
<evidence type="ECO:0000256" key="1">
    <source>
        <dbReference type="SAM" id="SignalP"/>
    </source>
</evidence>
<feature type="chain" id="PRO_5016336327" evidence="1">
    <location>
        <begin position="22"/>
        <end position="132"/>
    </location>
</feature>
<protein>
    <submittedName>
        <fullName evidence="2">Uncharacterized protein</fullName>
    </submittedName>
</protein>
<dbReference type="PROSITE" id="PS51257">
    <property type="entry name" value="PROKAR_LIPOPROTEIN"/>
    <property type="match status" value="1"/>
</dbReference>
<evidence type="ECO:0000313" key="2">
    <source>
        <dbReference type="EMBL" id="PWK92739.1"/>
    </source>
</evidence>
<proteinExistence type="predicted"/>
<organism evidence="2 3">
    <name type="scientific">Fulvimonas soli</name>
    <dbReference type="NCBI Taxonomy" id="155197"/>
    <lineage>
        <taxon>Bacteria</taxon>
        <taxon>Pseudomonadati</taxon>
        <taxon>Pseudomonadota</taxon>
        <taxon>Gammaproteobacteria</taxon>
        <taxon>Lysobacterales</taxon>
        <taxon>Rhodanobacteraceae</taxon>
        <taxon>Fulvimonas</taxon>
    </lineage>
</organism>
<dbReference type="RefSeq" id="WP_245889725.1">
    <property type="nucleotide sequence ID" value="NZ_MSZV01000076.1"/>
</dbReference>
<keyword evidence="1" id="KW-0732">Signal</keyword>
<keyword evidence="3" id="KW-1185">Reference proteome</keyword>
<dbReference type="EMBL" id="QGHC01000001">
    <property type="protein sequence ID" value="PWK92739.1"/>
    <property type="molecule type" value="Genomic_DNA"/>
</dbReference>
<accession>A0A316IHU6</accession>
<name>A0A316IHU6_9GAMM</name>